<feature type="coiled-coil region" evidence="1">
    <location>
        <begin position="105"/>
        <end position="132"/>
    </location>
</feature>
<sequence>MVANGGCQFSTNGRNLKNILRLLKTKSAPISLPLLFSEAYQNRLEESRQSQLDYEDGRSTQVSLNYVASIWTQLVGGAKKGRTYGLGSQHSVGRSTILLSGDASYSQNHEEVEALRKEVEELKEERKEDHVNFNKLQSIVEKFMRTSI</sequence>
<proteinExistence type="predicted"/>
<organism evidence="2">
    <name type="scientific">Nicotiana tabacum</name>
    <name type="common">Common tobacco</name>
    <dbReference type="NCBI Taxonomy" id="4097"/>
    <lineage>
        <taxon>Eukaryota</taxon>
        <taxon>Viridiplantae</taxon>
        <taxon>Streptophyta</taxon>
        <taxon>Embryophyta</taxon>
        <taxon>Tracheophyta</taxon>
        <taxon>Spermatophyta</taxon>
        <taxon>Magnoliopsida</taxon>
        <taxon>eudicotyledons</taxon>
        <taxon>Gunneridae</taxon>
        <taxon>Pentapetalae</taxon>
        <taxon>asterids</taxon>
        <taxon>lamiids</taxon>
        <taxon>Solanales</taxon>
        <taxon>Solanaceae</taxon>
        <taxon>Nicotianoideae</taxon>
        <taxon>Nicotianeae</taxon>
        <taxon>Nicotiana</taxon>
    </lineage>
</organism>
<dbReference type="RefSeq" id="XP_016491421.1">
    <property type="nucleotide sequence ID" value="XM_016635935.1"/>
</dbReference>
<dbReference type="PaxDb" id="4097-A0A1S4BRC5"/>
<reference evidence="2" key="1">
    <citation type="submission" date="2025-08" db="UniProtKB">
        <authorList>
            <consortium name="RefSeq"/>
        </authorList>
    </citation>
    <scope>IDENTIFICATION</scope>
</reference>
<dbReference type="KEGG" id="nta:107811080"/>
<accession>A0A1S4BRC5</accession>
<dbReference type="OrthoDB" id="10301214at2759"/>
<evidence type="ECO:0000313" key="2">
    <source>
        <dbReference type="RefSeq" id="XP_016491421.1"/>
    </source>
</evidence>
<protein>
    <submittedName>
        <fullName evidence="2">Uncharacterized protein</fullName>
    </submittedName>
</protein>
<evidence type="ECO:0000256" key="1">
    <source>
        <dbReference type="SAM" id="Coils"/>
    </source>
</evidence>
<gene>
    <name evidence="2" type="primary">LOC107811080</name>
</gene>
<dbReference type="AlphaFoldDB" id="A0A1S4BRC5"/>
<dbReference type="OMA" id="NYVASIW"/>
<keyword evidence="1" id="KW-0175">Coiled coil</keyword>
<name>A0A1S4BRC5_TOBAC</name>